<evidence type="ECO:0000256" key="4">
    <source>
        <dbReference type="ARBA" id="ARBA00022833"/>
    </source>
</evidence>
<protein>
    <recommendedName>
        <fullName evidence="6">C2H2-type domain-containing protein</fullName>
    </recommendedName>
</protein>
<dbReference type="EMBL" id="GECU01021954">
    <property type="protein sequence ID" value="JAS85752.1"/>
    <property type="molecule type" value="Transcribed_RNA"/>
</dbReference>
<organism evidence="7">
    <name type="scientific">Homalodisca liturata</name>
    <dbReference type="NCBI Taxonomy" id="320908"/>
    <lineage>
        <taxon>Eukaryota</taxon>
        <taxon>Metazoa</taxon>
        <taxon>Ecdysozoa</taxon>
        <taxon>Arthropoda</taxon>
        <taxon>Hexapoda</taxon>
        <taxon>Insecta</taxon>
        <taxon>Pterygota</taxon>
        <taxon>Neoptera</taxon>
        <taxon>Paraneoptera</taxon>
        <taxon>Hemiptera</taxon>
        <taxon>Auchenorrhyncha</taxon>
        <taxon>Membracoidea</taxon>
        <taxon>Cicadellidae</taxon>
        <taxon>Cicadellinae</taxon>
        <taxon>Proconiini</taxon>
        <taxon>Homalodisca</taxon>
    </lineage>
</organism>
<dbReference type="InterPro" id="IPR036236">
    <property type="entry name" value="Znf_C2H2_sf"/>
</dbReference>
<feature type="non-terminal residue" evidence="7">
    <location>
        <position position="1"/>
    </location>
</feature>
<gene>
    <name evidence="7" type="ORF">g.56788</name>
</gene>
<dbReference type="SMART" id="SM00355">
    <property type="entry name" value="ZnF_C2H2"/>
    <property type="match status" value="1"/>
</dbReference>
<dbReference type="PROSITE" id="PS00028">
    <property type="entry name" value="ZINC_FINGER_C2H2_1"/>
    <property type="match status" value="1"/>
</dbReference>
<keyword evidence="2" id="KW-0677">Repeat</keyword>
<evidence type="ECO:0000256" key="1">
    <source>
        <dbReference type="ARBA" id="ARBA00022723"/>
    </source>
</evidence>
<reference evidence="7" key="1">
    <citation type="submission" date="2015-11" db="EMBL/GenBank/DDBJ databases">
        <title>De novo transcriptome assembly of four potential Pierce s Disease insect vectors from Arizona vineyards.</title>
        <authorList>
            <person name="Tassone E.E."/>
        </authorList>
    </citation>
    <scope>NUCLEOTIDE SEQUENCE</scope>
</reference>
<evidence type="ECO:0000313" key="7">
    <source>
        <dbReference type="EMBL" id="JAS85752.1"/>
    </source>
</evidence>
<dbReference type="SUPFAM" id="SSF57667">
    <property type="entry name" value="beta-beta-alpha zinc fingers"/>
    <property type="match status" value="1"/>
</dbReference>
<dbReference type="AlphaFoldDB" id="A0A1B6IFP9"/>
<dbReference type="Gene3D" id="3.30.160.60">
    <property type="entry name" value="Classic Zinc Finger"/>
    <property type="match status" value="2"/>
</dbReference>
<accession>A0A1B6IFP9</accession>
<keyword evidence="1" id="KW-0479">Metal-binding</keyword>
<dbReference type="PROSITE" id="PS50157">
    <property type="entry name" value="ZINC_FINGER_C2H2_2"/>
    <property type="match status" value="1"/>
</dbReference>
<name>A0A1B6IFP9_9HEMI</name>
<dbReference type="InterPro" id="IPR013087">
    <property type="entry name" value="Znf_C2H2_type"/>
</dbReference>
<evidence type="ECO:0000259" key="6">
    <source>
        <dbReference type="PROSITE" id="PS50157"/>
    </source>
</evidence>
<feature type="domain" description="C2H2-type" evidence="6">
    <location>
        <begin position="13"/>
        <end position="40"/>
    </location>
</feature>
<dbReference type="Pfam" id="PF13912">
    <property type="entry name" value="zf-C2H2_6"/>
    <property type="match status" value="1"/>
</dbReference>
<dbReference type="PANTHER" id="PTHR23235">
    <property type="entry name" value="KRUEPPEL-LIKE TRANSCRIPTION FACTOR"/>
    <property type="match status" value="1"/>
</dbReference>
<sequence length="100" mass="11843">QTHMRTHTGEKPFKCAQCSKAFSRQDALNKHAARHANEARHLESALGKVFYTCEVRDQLEGETRELLEERQFHLDCLRILQDELLSLDKKKQEDSWHDYF</sequence>
<dbReference type="GO" id="GO:0008270">
    <property type="term" value="F:zinc ion binding"/>
    <property type="evidence" value="ECO:0007669"/>
    <property type="project" value="UniProtKB-KW"/>
</dbReference>
<dbReference type="FunFam" id="3.30.160.60:FF:000557">
    <property type="entry name" value="zinc finger and SCAN domain-containing protein 29"/>
    <property type="match status" value="1"/>
</dbReference>
<evidence type="ECO:0000256" key="3">
    <source>
        <dbReference type="ARBA" id="ARBA00022771"/>
    </source>
</evidence>
<evidence type="ECO:0000256" key="2">
    <source>
        <dbReference type="ARBA" id="ARBA00022737"/>
    </source>
</evidence>
<evidence type="ECO:0000256" key="5">
    <source>
        <dbReference type="PROSITE-ProRule" id="PRU00042"/>
    </source>
</evidence>
<proteinExistence type="predicted"/>
<keyword evidence="4" id="KW-0862">Zinc</keyword>
<keyword evidence="3 5" id="KW-0863">Zinc-finger</keyword>